<dbReference type="EMBL" id="BPWL01000011">
    <property type="protein sequence ID" value="GJJ15406.1"/>
    <property type="molecule type" value="Genomic_DNA"/>
</dbReference>
<comment type="caution">
    <text evidence="2">The sequence shown here is derived from an EMBL/GenBank/DDBJ whole genome shotgun (WGS) entry which is preliminary data.</text>
</comment>
<accession>A0AAV5AL77</accession>
<dbReference type="AlphaFoldDB" id="A0AAV5AL77"/>
<organism evidence="2 3">
    <name type="scientific">Clathrus columnatus</name>
    <dbReference type="NCBI Taxonomy" id="1419009"/>
    <lineage>
        <taxon>Eukaryota</taxon>
        <taxon>Fungi</taxon>
        <taxon>Dikarya</taxon>
        <taxon>Basidiomycota</taxon>
        <taxon>Agaricomycotina</taxon>
        <taxon>Agaricomycetes</taxon>
        <taxon>Phallomycetidae</taxon>
        <taxon>Phallales</taxon>
        <taxon>Clathraceae</taxon>
        <taxon>Clathrus</taxon>
    </lineage>
</organism>
<evidence type="ECO:0000256" key="1">
    <source>
        <dbReference type="SAM" id="MobiDB-lite"/>
    </source>
</evidence>
<keyword evidence="3" id="KW-1185">Reference proteome</keyword>
<evidence type="ECO:0000313" key="3">
    <source>
        <dbReference type="Proteomes" id="UP001050691"/>
    </source>
</evidence>
<gene>
    <name evidence="2" type="ORF">Clacol_009682</name>
</gene>
<sequence length="540" mass="62032">MRHKPSLTQIRKAQINSASQWSMEESDHWDVYPATRPVHDNSASVPPSASKRQRAGESWRQFLDRCQIIVTEKLKKETQQQQQRRESLLKVLDRGPVKSSTVYAWQKDDDTNFHIHTRIFKASSYDTWKSYRPDQRHFDPVFNEWDLCSEFGDPTENHEMAPDSDDNDDNLQYGVPLQTPGPAPSEARCKQILELNQTSRHILEEDVNDVYGSNEIKTTLSIPLIYFEHALEKHYGFSPPFSLNSPTPELVLGQLNVLLDKQWTVLCKHYVQQPQQTNIPNHKPPSHHIWDIRSSHLKSIHPKMLMSPVGIQPVKIDDQTLYELKLNDQPLHLNVECHLLVLDTVTALQCICEGWGPTLKDIAISLVSIGVNFHIFKTPPTPRPHIPIVLHPPVLGYRNQNYTPTTGDYLKYVEIRNAVLKQPRCRTALARGGILWCLAMEVLDPSSVVDLDFSQNECIVHYPTPSNECWETTLTKADEDILCGVYYIYTGKGEQTAQVSWWPKQNVWARKGLSTGYWTAQCEEWYQFGLKTILEGKAHL</sequence>
<dbReference type="Proteomes" id="UP001050691">
    <property type="component" value="Unassembled WGS sequence"/>
</dbReference>
<evidence type="ECO:0000313" key="2">
    <source>
        <dbReference type="EMBL" id="GJJ15406.1"/>
    </source>
</evidence>
<protein>
    <submittedName>
        <fullName evidence="2">Uncharacterized protein</fullName>
    </submittedName>
</protein>
<reference evidence="2" key="1">
    <citation type="submission" date="2021-10" db="EMBL/GenBank/DDBJ databases">
        <title>De novo Genome Assembly of Clathrus columnatus (Basidiomycota, Fungi) Using Illumina and Nanopore Sequence Data.</title>
        <authorList>
            <person name="Ogiso-Tanaka E."/>
            <person name="Itagaki H."/>
            <person name="Hosoya T."/>
            <person name="Hosaka K."/>
        </authorList>
    </citation>
    <scope>NUCLEOTIDE SEQUENCE</scope>
    <source>
        <strain evidence="2">MO-923</strain>
    </source>
</reference>
<name>A0AAV5AL77_9AGAM</name>
<proteinExistence type="predicted"/>
<feature type="region of interest" description="Disordered" evidence="1">
    <location>
        <begin position="33"/>
        <end position="56"/>
    </location>
</feature>